<feature type="region of interest" description="Disordered" evidence="1">
    <location>
        <begin position="1"/>
        <end position="40"/>
    </location>
</feature>
<name>A0A5N6U125_ASPAV</name>
<dbReference type="AlphaFoldDB" id="A0A5N6U125"/>
<evidence type="ECO:0000256" key="1">
    <source>
        <dbReference type="SAM" id="MobiDB-lite"/>
    </source>
</evidence>
<gene>
    <name evidence="2" type="ORF">BDV25DRAFT_138097</name>
</gene>
<reference evidence="2 3" key="1">
    <citation type="submission" date="2019-04" db="EMBL/GenBank/DDBJ databases">
        <title>Friends and foes A comparative genomics study of 23 Aspergillus species from section Flavi.</title>
        <authorList>
            <consortium name="DOE Joint Genome Institute"/>
            <person name="Kjaerbolling I."/>
            <person name="Vesth T."/>
            <person name="Frisvad J.C."/>
            <person name="Nybo J.L."/>
            <person name="Theobald S."/>
            <person name="Kildgaard S."/>
            <person name="Isbrandt T."/>
            <person name="Kuo A."/>
            <person name="Sato A."/>
            <person name="Lyhne E.K."/>
            <person name="Kogle M.E."/>
            <person name="Wiebenga A."/>
            <person name="Kun R.S."/>
            <person name="Lubbers R.J."/>
            <person name="Makela M.R."/>
            <person name="Barry K."/>
            <person name="Chovatia M."/>
            <person name="Clum A."/>
            <person name="Daum C."/>
            <person name="Haridas S."/>
            <person name="He G."/>
            <person name="LaButti K."/>
            <person name="Lipzen A."/>
            <person name="Mondo S."/>
            <person name="Riley R."/>
            <person name="Salamov A."/>
            <person name="Simmons B.A."/>
            <person name="Magnuson J.K."/>
            <person name="Henrissat B."/>
            <person name="Mortensen U.H."/>
            <person name="Larsen T.O."/>
            <person name="Devries R.P."/>
            <person name="Grigoriev I.V."/>
            <person name="Machida M."/>
            <person name="Baker S.E."/>
            <person name="Andersen M.R."/>
        </authorList>
    </citation>
    <scope>NUCLEOTIDE SEQUENCE [LARGE SCALE GENOMIC DNA]</scope>
    <source>
        <strain evidence="2 3">IBT 18842</strain>
    </source>
</reference>
<dbReference type="OrthoDB" id="4161595at2759"/>
<proteinExistence type="predicted"/>
<keyword evidence="3" id="KW-1185">Reference proteome</keyword>
<organism evidence="2 3">
    <name type="scientific">Aspergillus avenaceus</name>
    <dbReference type="NCBI Taxonomy" id="36643"/>
    <lineage>
        <taxon>Eukaryota</taxon>
        <taxon>Fungi</taxon>
        <taxon>Dikarya</taxon>
        <taxon>Ascomycota</taxon>
        <taxon>Pezizomycotina</taxon>
        <taxon>Eurotiomycetes</taxon>
        <taxon>Eurotiomycetidae</taxon>
        <taxon>Eurotiales</taxon>
        <taxon>Aspergillaceae</taxon>
        <taxon>Aspergillus</taxon>
        <taxon>Aspergillus subgen. Circumdati</taxon>
    </lineage>
</organism>
<feature type="compositionally biased region" description="Low complexity" evidence="1">
    <location>
        <begin position="13"/>
        <end position="40"/>
    </location>
</feature>
<feature type="region of interest" description="Disordered" evidence="1">
    <location>
        <begin position="156"/>
        <end position="197"/>
    </location>
</feature>
<feature type="compositionally biased region" description="Basic residues" evidence="1">
    <location>
        <begin position="265"/>
        <end position="290"/>
    </location>
</feature>
<dbReference type="Proteomes" id="UP000325780">
    <property type="component" value="Unassembled WGS sequence"/>
</dbReference>
<dbReference type="EMBL" id="ML742056">
    <property type="protein sequence ID" value="KAE8152282.1"/>
    <property type="molecule type" value="Genomic_DNA"/>
</dbReference>
<sequence>MTKRLNGRKGLDQNQNQNRNQSQNQSQSHNQSESQRQTQTTENATCEFTYPCTAASAGSAKRKVISHIFGRNKRSTRSFPGEVWVHYCRQHYQRARYRVEWPFTQCDMLLVVLGRMEGWGGVREWEVVLRKREVERLRALYGGVLQGRRRRVVGGGGEGCEDDLDESGSGSSSGSVGMGRGEEGEEEERHQRRKPTVVTSPVPEWLLQEVGAGKSFAELRALVRRLKLHMAGLRENGASEQIVFPDIEFMPTFQAWVQPSVRPRQAPKQKVLRKKGKGSRVSRKGAVKKT</sequence>
<evidence type="ECO:0000313" key="2">
    <source>
        <dbReference type="EMBL" id="KAE8152282.1"/>
    </source>
</evidence>
<evidence type="ECO:0000313" key="3">
    <source>
        <dbReference type="Proteomes" id="UP000325780"/>
    </source>
</evidence>
<protein>
    <submittedName>
        <fullName evidence="2">Uncharacterized protein</fullName>
    </submittedName>
</protein>
<feature type="region of interest" description="Disordered" evidence="1">
    <location>
        <begin position="261"/>
        <end position="290"/>
    </location>
</feature>
<accession>A0A5N6U125</accession>